<sequence>MAADHWRTMTSLAGSAVSADLLAHARATLDDSVFFSDLRTGKAPQEVVRDVFGQYYLWRNQFHRWLGVCVVKSPAFGTEFDVSRVLSGLAGHLEEEVGGDHHGLAVRMLRALGVERPSAVAPLPVTAAYCASFPERFLAPERDGAQAVAALAGREIAAPVRNRVVIDALAAHYGVSAGLEFLTVHETKGPETFAALWDVLVNGYFADEALMVGAARREIGEHVAFWDEVYAQLSRALTAAPA</sequence>
<keyword evidence="2" id="KW-1185">Reference proteome</keyword>
<dbReference type="Pfam" id="PF14518">
    <property type="entry name" value="Haem_oxygenas_2"/>
    <property type="match status" value="1"/>
</dbReference>
<gene>
    <name evidence="1" type="ORF">F8568_041345</name>
</gene>
<dbReference type="SUPFAM" id="SSF48613">
    <property type="entry name" value="Heme oxygenase-like"/>
    <property type="match status" value="1"/>
</dbReference>
<evidence type="ECO:0000313" key="2">
    <source>
        <dbReference type="Proteomes" id="UP000462055"/>
    </source>
</evidence>
<dbReference type="Gene3D" id="1.20.910.10">
    <property type="entry name" value="Heme oxygenase-like"/>
    <property type="match status" value="1"/>
</dbReference>
<accession>A0A6I4MWG2</accession>
<organism evidence="1 2">
    <name type="scientific">Actinomadura physcomitrii</name>
    <dbReference type="NCBI Taxonomy" id="2650748"/>
    <lineage>
        <taxon>Bacteria</taxon>
        <taxon>Bacillati</taxon>
        <taxon>Actinomycetota</taxon>
        <taxon>Actinomycetes</taxon>
        <taxon>Streptosporangiales</taxon>
        <taxon>Thermomonosporaceae</taxon>
        <taxon>Actinomadura</taxon>
    </lineage>
</organism>
<protein>
    <submittedName>
        <fullName evidence="1">Uncharacterized protein</fullName>
    </submittedName>
</protein>
<reference evidence="1" key="1">
    <citation type="submission" date="2019-12" db="EMBL/GenBank/DDBJ databases">
        <title>Actinomadura physcomitrii sp. nov., a novel actinomycete isolated from moss [Physcomitrium sphaericum (Ludw) Fuernr].</title>
        <authorList>
            <person name="Zhuang X."/>
        </authorList>
    </citation>
    <scope>NUCLEOTIDE SEQUENCE [LARGE SCALE GENOMIC DNA]</scope>
    <source>
        <strain evidence="1">LD22</strain>
    </source>
</reference>
<name>A0A6I4MWG2_9ACTN</name>
<dbReference type="InterPro" id="IPR016084">
    <property type="entry name" value="Haem_Oase-like_multi-hlx"/>
</dbReference>
<dbReference type="Proteomes" id="UP000462055">
    <property type="component" value="Unassembled WGS sequence"/>
</dbReference>
<evidence type="ECO:0000313" key="1">
    <source>
        <dbReference type="EMBL" id="MWA06686.1"/>
    </source>
</evidence>
<dbReference type="EMBL" id="WBMS02000055">
    <property type="protein sequence ID" value="MWA06686.1"/>
    <property type="molecule type" value="Genomic_DNA"/>
</dbReference>
<dbReference type="AlphaFoldDB" id="A0A6I4MWG2"/>
<comment type="caution">
    <text evidence="1">The sequence shown here is derived from an EMBL/GenBank/DDBJ whole genome shotgun (WGS) entry which is preliminary data.</text>
</comment>
<dbReference type="SMART" id="SM01236">
    <property type="entry name" value="Haem_oxygenase_2"/>
    <property type="match status" value="1"/>
</dbReference>
<proteinExistence type="predicted"/>